<proteinExistence type="predicted"/>
<name>A0AAV5TH52_9BILA</name>
<evidence type="ECO:0000313" key="1">
    <source>
        <dbReference type="EMBL" id="GMS93645.1"/>
    </source>
</evidence>
<accession>A0AAV5TH52</accession>
<comment type="caution">
    <text evidence="1">The sequence shown here is derived from an EMBL/GenBank/DDBJ whole genome shotgun (WGS) entry which is preliminary data.</text>
</comment>
<sequence>DNENLSYNTDSKVQYSRASAARLDGVPVSLGTGDIAAVRSCNVNHSYLGSPNLVGALALVAVDVSLDASSGAVVVVGASLPGSVERISCLLSGLSAVLVVGRLDLIVSTGERADVHVAADGLAARLLVADALEAVGGKRLTDERSKNDENLHDWR</sequence>
<dbReference type="AlphaFoldDB" id="A0AAV5TH52"/>
<dbReference type="EMBL" id="BTSX01000004">
    <property type="protein sequence ID" value="GMS93645.1"/>
    <property type="molecule type" value="Genomic_DNA"/>
</dbReference>
<protein>
    <submittedName>
        <fullName evidence="1">Uncharacterized protein</fullName>
    </submittedName>
</protein>
<keyword evidence="2" id="KW-1185">Reference proteome</keyword>
<feature type="non-terminal residue" evidence="1">
    <location>
        <position position="1"/>
    </location>
</feature>
<gene>
    <name evidence="1" type="ORF">PENTCL1PPCAC_15820</name>
</gene>
<reference evidence="1" key="1">
    <citation type="submission" date="2023-10" db="EMBL/GenBank/DDBJ databases">
        <title>Genome assembly of Pristionchus species.</title>
        <authorList>
            <person name="Yoshida K."/>
            <person name="Sommer R.J."/>
        </authorList>
    </citation>
    <scope>NUCLEOTIDE SEQUENCE</scope>
    <source>
        <strain evidence="1">RS0144</strain>
    </source>
</reference>
<organism evidence="1 2">
    <name type="scientific">Pristionchus entomophagus</name>
    <dbReference type="NCBI Taxonomy" id="358040"/>
    <lineage>
        <taxon>Eukaryota</taxon>
        <taxon>Metazoa</taxon>
        <taxon>Ecdysozoa</taxon>
        <taxon>Nematoda</taxon>
        <taxon>Chromadorea</taxon>
        <taxon>Rhabditida</taxon>
        <taxon>Rhabditina</taxon>
        <taxon>Diplogasteromorpha</taxon>
        <taxon>Diplogasteroidea</taxon>
        <taxon>Neodiplogasteridae</taxon>
        <taxon>Pristionchus</taxon>
    </lineage>
</organism>
<dbReference type="Proteomes" id="UP001432027">
    <property type="component" value="Unassembled WGS sequence"/>
</dbReference>
<evidence type="ECO:0000313" key="2">
    <source>
        <dbReference type="Proteomes" id="UP001432027"/>
    </source>
</evidence>